<dbReference type="SMART" id="SM00248">
    <property type="entry name" value="ANK"/>
    <property type="match status" value="16"/>
</dbReference>
<dbReference type="EnsemblFungi" id="MAPG_00266T0">
    <property type="protein sequence ID" value="MAPG_00266T0"/>
    <property type="gene ID" value="MAPG_00266"/>
</dbReference>
<keyword evidence="2 3" id="KW-0040">ANK repeat</keyword>
<dbReference type="PRINTS" id="PR01415">
    <property type="entry name" value="ANKYRIN"/>
</dbReference>
<feature type="repeat" description="ANK" evidence="3">
    <location>
        <begin position="387"/>
        <end position="419"/>
    </location>
</feature>
<reference evidence="6" key="1">
    <citation type="submission" date="2010-05" db="EMBL/GenBank/DDBJ databases">
        <title>The genome sequence of Magnaporthe poae strain ATCC 64411.</title>
        <authorList>
            <person name="Ma L.-J."/>
            <person name="Dead R."/>
            <person name="Young S."/>
            <person name="Zeng Q."/>
            <person name="Koehrsen M."/>
            <person name="Alvarado L."/>
            <person name="Berlin A."/>
            <person name="Chapman S.B."/>
            <person name="Chen Z."/>
            <person name="Freedman E."/>
            <person name="Gellesch M."/>
            <person name="Goldberg J."/>
            <person name="Griggs A."/>
            <person name="Gujja S."/>
            <person name="Heilman E.R."/>
            <person name="Heiman D."/>
            <person name="Hepburn T."/>
            <person name="Howarth C."/>
            <person name="Jen D."/>
            <person name="Larson L."/>
            <person name="Mehta T."/>
            <person name="Neiman D."/>
            <person name="Pearson M."/>
            <person name="Roberts A."/>
            <person name="Saif S."/>
            <person name="Shea T."/>
            <person name="Shenoy N."/>
            <person name="Sisk P."/>
            <person name="Stolte C."/>
            <person name="Sykes S."/>
            <person name="Walk T."/>
            <person name="White J."/>
            <person name="Yandava C."/>
            <person name="Haas B."/>
            <person name="Nusbaum C."/>
            <person name="Birren B."/>
        </authorList>
    </citation>
    <scope>NUCLEOTIDE SEQUENCE [LARGE SCALE GENOMIC DNA]</scope>
    <source>
        <strain evidence="6">ATCC 64411 / 73-15</strain>
    </source>
</reference>
<evidence type="ECO:0000313" key="4">
    <source>
        <dbReference type="EMBL" id="KLU81171.1"/>
    </source>
</evidence>
<dbReference type="Gene3D" id="1.25.40.20">
    <property type="entry name" value="Ankyrin repeat-containing domain"/>
    <property type="match status" value="5"/>
</dbReference>
<evidence type="ECO:0000313" key="5">
    <source>
        <dbReference type="EnsemblFungi" id="MAPG_00266T0"/>
    </source>
</evidence>
<dbReference type="SUPFAM" id="SSF48403">
    <property type="entry name" value="Ankyrin repeat"/>
    <property type="match status" value="4"/>
</dbReference>
<dbReference type="PROSITE" id="PS50088">
    <property type="entry name" value="ANK_REPEAT"/>
    <property type="match status" value="4"/>
</dbReference>
<dbReference type="InterPro" id="IPR002110">
    <property type="entry name" value="Ankyrin_rpt"/>
</dbReference>
<dbReference type="AlphaFoldDB" id="A0A0C4DKJ2"/>
<dbReference type="GO" id="GO:0005737">
    <property type="term" value="C:cytoplasm"/>
    <property type="evidence" value="ECO:0007669"/>
    <property type="project" value="TreeGrafter"/>
</dbReference>
<dbReference type="OrthoDB" id="341259at2759"/>
<dbReference type="Pfam" id="PF00023">
    <property type="entry name" value="Ank"/>
    <property type="match status" value="1"/>
</dbReference>
<feature type="repeat" description="ANK" evidence="3">
    <location>
        <begin position="489"/>
        <end position="521"/>
    </location>
</feature>
<accession>A0A0C4DKJ2</accession>
<dbReference type="Pfam" id="PF12796">
    <property type="entry name" value="Ank_2"/>
    <property type="match status" value="3"/>
</dbReference>
<dbReference type="PANTHER" id="PTHR24198">
    <property type="entry name" value="ANKYRIN REPEAT AND PROTEIN KINASE DOMAIN-CONTAINING PROTEIN"/>
    <property type="match status" value="1"/>
</dbReference>
<feature type="repeat" description="ANK" evidence="3">
    <location>
        <begin position="311"/>
        <end position="343"/>
    </location>
</feature>
<sequence length="1024" mass="112870">MDSQLQLEQAIRDGDLTRVEESLRGGADVNKRVNGQLPACMAISDGEEEIAICLLRHGTDLSLPPLRPPGSRRGARPRPAPGVSDGFFAHSLRSAKDAASSVAVSAAMIYGLFALHYWLPNRATRHVCGILDPFTPLGSEFVHLFKSSLPWPTQPFQGRRHLMLLLGIHWLSHLLHGVPKAWAEALLSWSLRGTFGRVLVLWASDVMIQRGLQLARRSREPAPTVFAGLEVTETFLASGFKSEQLLLALLEQGLFSTIYVEKSVGSAPENRLIAAVWEVCAHQGYITAIQELMDLGVPVDFNASSTNSGRIKNTALSMATWRRDVRLVEILLGRGADANARTSHWGPTPLILAFQQRPPLTDKNHEIQRLVTLLIDAGAMINLADGAGRTALSYAAEFSSIEVFRALLRHGADPRVVDLKGSAAAHYACWQTDAVDFMDLLLEYETIAELDIPNNNGYTPFLFTVSIDRVDLADRLIKAGADPFVVTSDGLTALQLAALYGPEEMLKLLLRVGVDVNAGTMGGETALVRACRRTTGRALPVLLLLEGGAETNVVSQHGFPLHLACRWSSRCRKDPHDYSDQLETIRLLIKHGAEVNAEYTNERMHENVEKNVTPIGLVASHAPIAIKAKAIGILLEAGAKPNGLDDRRRPALLAVCSKSCDIDSEGSAETECIELLLLHGADVGIKDYRGMTCFHHAAGSKNFRAMKACLEHLPIRPHRLDIKDSLGRTPLHIACDDTHWMSQADYREWSRHMRSGNTAYANWHVSLESSLTLSLLRIGDADPYEEDTNSATALHMAAKAGNPRIMAILLLWTGPSLLYDFPDRCQRLAFHYAVRSVDVTQMLIRYYQHNAVIHDEYFDVVQCGEEEVSSRIHIVGKMLERVGEEMAKQRHTAAYPDAVWDEHEHPMPWRVGVYNSRDQFGNTPLHYAVVAGCVGVVRLYMDVLGADASVTNNDGETALDFSMAHGHRECAAVILEKAPEMARGIALDKGFATSNDVLPCRKAAVEFVKELEKTYIWGVYGEAI</sequence>
<proteinExistence type="predicted"/>
<keyword evidence="1" id="KW-0677">Repeat</keyword>
<gene>
    <name evidence="4" type="ORF">MAPG_00266</name>
</gene>
<reference evidence="4" key="3">
    <citation type="submission" date="2011-03" db="EMBL/GenBank/DDBJ databases">
        <title>Annotation of Magnaporthe poae ATCC 64411.</title>
        <authorList>
            <person name="Ma L.-J."/>
            <person name="Dead R."/>
            <person name="Young S.K."/>
            <person name="Zeng Q."/>
            <person name="Gargeya S."/>
            <person name="Fitzgerald M."/>
            <person name="Haas B."/>
            <person name="Abouelleil A."/>
            <person name="Alvarado L."/>
            <person name="Arachchi H.M."/>
            <person name="Berlin A."/>
            <person name="Brown A."/>
            <person name="Chapman S.B."/>
            <person name="Chen Z."/>
            <person name="Dunbar C."/>
            <person name="Freedman E."/>
            <person name="Gearin G."/>
            <person name="Gellesch M."/>
            <person name="Goldberg J."/>
            <person name="Griggs A."/>
            <person name="Gujja S."/>
            <person name="Heiman D."/>
            <person name="Howarth C."/>
            <person name="Larson L."/>
            <person name="Lui A."/>
            <person name="MacDonald P.J.P."/>
            <person name="Mehta T."/>
            <person name="Montmayeur A."/>
            <person name="Murphy C."/>
            <person name="Neiman D."/>
            <person name="Pearson M."/>
            <person name="Priest M."/>
            <person name="Roberts A."/>
            <person name="Saif S."/>
            <person name="Shea T."/>
            <person name="Shenoy N."/>
            <person name="Sisk P."/>
            <person name="Stolte C."/>
            <person name="Sykes S."/>
            <person name="Yandava C."/>
            <person name="Wortman J."/>
            <person name="Nusbaum C."/>
            <person name="Birren B."/>
        </authorList>
    </citation>
    <scope>NUCLEOTIDE SEQUENCE</scope>
    <source>
        <strain evidence="4">ATCC 64411</strain>
    </source>
</reference>
<keyword evidence="6" id="KW-1185">Reference proteome</keyword>
<evidence type="ECO:0000256" key="2">
    <source>
        <dbReference type="ARBA" id="ARBA00023043"/>
    </source>
</evidence>
<evidence type="ECO:0000313" key="6">
    <source>
        <dbReference type="Proteomes" id="UP000011715"/>
    </source>
</evidence>
<dbReference type="Proteomes" id="UP000011715">
    <property type="component" value="Unassembled WGS sequence"/>
</dbReference>
<dbReference type="VEuPathDB" id="FungiDB:MAPG_00266"/>
<dbReference type="EMBL" id="ADBL01000059">
    <property type="status" value="NOT_ANNOTATED_CDS"/>
    <property type="molecule type" value="Genomic_DNA"/>
</dbReference>
<dbReference type="EMBL" id="GL876966">
    <property type="protein sequence ID" value="KLU81171.1"/>
    <property type="molecule type" value="Genomic_DNA"/>
</dbReference>
<evidence type="ECO:0000256" key="1">
    <source>
        <dbReference type="ARBA" id="ARBA00022737"/>
    </source>
</evidence>
<evidence type="ECO:0000256" key="3">
    <source>
        <dbReference type="PROSITE-ProRule" id="PRU00023"/>
    </source>
</evidence>
<reference evidence="5" key="5">
    <citation type="submission" date="2015-06" db="UniProtKB">
        <authorList>
            <consortium name="EnsemblFungi"/>
        </authorList>
    </citation>
    <scope>IDENTIFICATION</scope>
    <source>
        <strain evidence="5">ATCC 64411</strain>
    </source>
</reference>
<protein>
    <submittedName>
        <fullName evidence="4 5">Uncharacterized protein</fullName>
    </submittedName>
</protein>
<feature type="repeat" description="ANK" evidence="3">
    <location>
        <begin position="920"/>
        <end position="953"/>
    </location>
</feature>
<dbReference type="PROSITE" id="PS50297">
    <property type="entry name" value="ANK_REP_REGION"/>
    <property type="match status" value="2"/>
</dbReference>
<organism evidence="5 6">
    <name type="scientific">Magnaporthiopsis poae (strain ATCC 64411 / 73-15)</name>
    <name type="common">Kentucky bluegrass fungus</name>
    <name type="synonym">Magnaporthe poae</name>
    <dbReference type="NCBI Taxonomy" id="644358"/>
    <lineage>
        <taxon>Eukaryota</taxon>
        <taxon>Fungi</taxon>
        <taxon>Dikarya</taxon>
        <taxon>Ascomycota</taxon>
        <taxon>Pezizomycotina</taxon>
        <taxon>Sordariomycetes</taxon>
        <taxon>Sordariomycetidae</taxon>
        <taxon>Magnaporthales</taxon>
        <taxon>Magnaporthaceae</taxon>
        <taxon>Magnaporthiopsis</taxon>
    </lineage>
</organism>
<dbReference type="Pfam" id="PF13857">
    <property type="entry name" value="Ank_5"/>
    <property type="match status" value="1"/>
</dbReference>
<dbReference type="STRING" id="644358.A0A0C4DKJ2"/>
<dbReference type="InterPro" id="IPR036770">
    <property type="entry name" value="Ankyrin_rpt-contain_sf"/>
</dbReference>
<dbReference type="PANTHER" id="PTHR24198:SF165">
    <property type="entry name" value="ANKYRIN REPEAT-CONTAINING PROTEIN-RELATED"/>
    <property type="match status" value="1"/>
</dbReference>
<name>A0A0C4DKJ2_MAGP6</name>
<dbReference type="eggNOG" id="KOG4177">
    <property type="taxonomic scope" value="Eukaryota"/>
</dbReference>
<reference evidence="4" key="2">
    <citation type="submission" date="2010-05" db="EMBL/GenBank/DDBJ databases">
        <title>The Genome Sequence of Magnaporthe poae strain ATCC 64411.</title>
        <authorList>
            <consortium name="The Broad Institute Genome Sequencing Platform"/>
            <consortium name="Broad Institute Genome Sequencing Center for Infectious Disease"/>
            <person name="Ma L.-J."/>
            <person name="Dead R."/>
            <person name="Young S."/>
            <person name="Zeng Q."/>
            <person name="Koehrsen M."/>
            <person name="Alvarado L."/>
            <person name="Berlin A."/>
            <person name="Chapman S.B."/>
            <person name="Chen Z."/>
            <person name="Freedman E."/>
            <person name="Gellesch M."/>
            <person name="Goldberg J."/>
            <person name="Griggs A."/>
            <person name="Gujja S."/>
            <person name="Heilman E.R."/>
            <person name="Heiman D."/>
            <person name="Hepburn T."/>
            <person name="Howarth C."/>
            <person name="Jen D."/>
            <person name="Larson L."/>
            <person name="Mehta T."/>
            <person name="Neiman D."/>
            <person name="Pearson M."/>
            <person name="Roberts A."/>
            <person name="Saif S."/>
            <person name="Shea T."/>
            <person name="Shenoy N."/>
            <person name="Sisk P."/>
            <person name="Stolte C."/>
            <person name="Sykes S."/>
            <person name="Walk T."/>
            <person name="White J."/>
            <person name="Yandava C."/>
            <person name="Haas B."/>
            <person name="Nusbaum C."/>
            <person name="Birren B."/>
        </authorList>
    </citation>
    <scope>NUCLEOTIDE SEQUENCE</scope>
    <source>
        <strain evidence="4">ATCC 64411</strain>
    </source>
</reference>
<reference evidence="5" key="4">
    <citation type="journal article" date="2015" name="G3 (Bethesda)">
        <title>Genome sequences of three phytopathogenic species of the Magnaporthaceae family of fungi.</title>
        <authorList>
            <person name="Okagaki L.H."/>
            <person name="Nunes C.C."/>
            <person name="Sailsbery J."/>
            <person name="Clay B."/>
            <person name="Brown D."/>
            <person name="John T."/>
            <person name="Oh Y."/>
            <person name="Young N."/>
            <person name="Fitzgerald M."/>
            <person name="Haas B.J."/>
            <person name="Zeng Q."/>
            <person name="Young S."/>
            <person name="Adiconis X."/>
            <person name="Fan L."/>
            <person name="Levin J.Z."/>
            <person name="Mitchell T.K."/>
            <person name="Okubara P.A."/>
            <person name="Farman M.L."/>
            <person name="Kohn L.M."/>
            <person name="Birren B."/>
            <person name="Ma L.-J."/>
            <person name="Dean R.A."/>
        </authorList>
    </citation>
    <scope>NUCLEOTIDE SEQUENCE</scope>
    <source>
        <strain evidence="5">ATCC 64411 / 73-15</strain>
    </source>
</reference>